<reference evidence="1 2" key="1">
    <citation type="submission" date="2018-09" db="EMBL/GenBank/DDBJ databases">
        <authorList>
            <person name="Zhu H."/>
        </authorList>
    </citation>
    <scope>NUCLEOTIDE SEQUENCE [LARGE SCALE GENOMIC DNA]</scope>
    <source>
        <strain evidence="1 2">K2R10-39</strain>
    </source>
</reference>
<protein>
    <submittedName>
        <fullName evidence="1">Uncharacterized protein</fullName>
    </submittedName>
</protein>
<organism evidence="1 2">
    <name type="scientific">Noviherbaspirillum cavernae</name>
    <dbReference type="NCBI Taxonomy" id="2320862"/>
    <lineage>
        <taxon>Bacteria</taxon>
        <taxon>Pseudomonadati</taxon>
        <taxon>Pseudomonadota</taxon>
        <taxon>Betaproteobacteria</taxon>
        <taxon>Burkholderiales</taxon>
        <taxon>Oxalobacteraceae</taxon>
        <taxon>Noviherbaspirillum</taxon>
    </lineage>
</organism>
<sequence>MSDTSIGRTVEQLQHSFSFRDDQARRIAIVFSHFMKLRDELLAQGITANTDMIAAQLTRAAVSLQSK</sequence>
<dbReference type="Proteomes" id="UP000285190">
    <property type="component" value="Unassembled WGS sequence"/>
</dbReference>
<dbReference type="OrthoDB" id="9896889at2"/>
<evidence type="ECO:0000313" key="1">
    <source>
        <dbReference type="EMBL" id="RJF96969.1"/>
    </source>
</evidence>
<accession>A0A418WWJ8</accession>
<dbReference type="AlphaFoldDB" id="A0A418WWJ8"/>
<evidence type="ECO:0000313" key="2">
    <source>
        <dbReference type="Proteomes" id="UP000285190"/>
    </source>
</evidence>
<dbReference type="RefSeq" id="WP_119743106.1">
    <property type="nucleotide sequence ID" value="NZ_QYUN01000003.1"/>
</dbReference>
<name>A0A418WWJ8_9BURK</name>
<proteinExistence type="predicted"/>
<gene>
    <name evidence="1" type="ORF">D3870_21685</name>
</gene>
<dbReference type="EMBL" id="QYUN01000003">
    <property type="protein sequence ID" value="RJF96969.1"/>
    <property type="molecule type" value="Genomic_DNA"/>
</dbReference>
<comment type="caution">
    <text evidence="1">The sequence shown here is derived from an EMBL/GenBank/DDBJ whole genome shotgun (WGS) entry which is preliminary data.</text>
</comment>
<keyword evidence="2" id="KW-1185">Reference proteome</keyword>